<dbReference type="Proteomes" id="UP000186132">
    <property type="component" value="Unassembled WGS sequence"/>
</dbReference>
<dbReference type="AlphaFoldDB" id="A0A1M5H906"/>
<dbReference type="InterPro" id="IPR054469">
    <property type="entry name" value="Pred_hydrolase_N"/>
</dbReference>
<dbReference type="OrthoDB" id="5969911at2"/>
<feature type="domain" description="DUF1023" evidence="1">
    <location>
        <begin position="324"/>
        <end position="487"/>
    </location>
</feature>
<dbReference type="STRING" id="1206085.SAMN05443575_1431"/>
<evidence type="ECO:0000313" key="4">
    <source>
        <dbReference type="Proteomes" id="UP000186132"/>
    </source>
</evidence>
<dbReference type="RefSeq" id="WP_073388064.1">
    <property type="nucleotide sequence ID" value="NZ_FQVU01000002.1"/>
</dbReference>
<dbReference type="InterPro" id="IPR010427">
    <property type="entry name" value="DUF1023"/>
</dbReference>
<accession>A0A1M5H906</accession>
<protein>
    <submittedName>
        <fullName evidence="3">Alpha/beta hydrolase</fullName>
    </submittedName>
</protein>
<keyword evidence="3" id="KW-0378">Hydrolase</keyword>
<reference evidence="3 4" key="1">
    <citation type="submission" date="2016-11" db="EMBL/GenBank/DDBJ databases">
        <authorList>
            <person name="Jaros S."/>
            <person name="Januszkiewicz K."/>
            <person name="Wedrychowicz H."/>
        </authorList>
    </citation>
    <scope>NUCLEOTIDE SEQUENCE [LARGE SCALE GENOMIC DNA]</scope>
    <source>
        <strain evidence="3 4">DSM 45627</strain>
    </source>
</reference>
<proteinExistence type="predicted"/>
<organism evidence="3 4">
    <name type="scientific">Jatrophihabitans endophyticus</name>
    <dbReference type="NCBI Taxonomy" id="1206085"/>
    <lineage>
        <taxon>Bacteria</taxon>
        <taxon>Bacillati</taxon>
        <taxon>Actinomycetota</taxon>
        <taxon>Actinomycetes</taxon>
        <taxon>Jatrophihabitantales</taxon>
        <taxon>Jatrophihabitantaceae</taxon>
        <taxon>Jatrophihabitans</taxon>
    </lineage>
</organism>
<evidence type="ECO:0000259" key="2">
    <source>
        <dbReference type="Pfam" id="PF22905"/>
    </source>
</evidence>
<feature type="domain" description="Predicted hydrolase N-terminal" evidence="2">
    <location>
        <begin position="4"/>
        <end position="185"/>
    </location>
</feature>
<dbReference type="Pfam" id="PF06259">
    <property type="entry name" value="Abhydrolase_8"/>
    <property type="match status" value="1"/>
</dbReference>
<evidence type="ECO:0000259" key="1">
    <source>
        <dbReference type="Pfam" id="PF06259"/>
    </source>
</evidence>
<dbReference type="Pfam" id="PF22905">
    <property type="entry name" value="Hydro_N_hd"/>
    <property type="match status" value="1"/>
</dbReference>
<dbReference type="InterPro" id="IPR029058">
    <property type="entry name" value="AB_hydrolase_fold"/>
</dbReference>
<keyword evidence="4" id="KW-1185">Reference proteome</keyword>
<evidence type="ECO:0000313" key="3">
    <source>
        <dbReference type="EMBL" id="SHG12222.1"/>
    </source>
</evidence>
<dbReference type="EMBL" id="FQVU01000002">
    <property type="protein sequence ID" value="SHG12222.1"/>
    <property type="molecule type" value="Genomic_DNA"/>
</dbReference>
<dbReference type="SUPFAM" id="SSF53474">
    <property type="entry name" value="alpha/beta-Hydrolases"/>
    <property type="match status" value="1"/>
</dbReference>
<dbReference type="GO" id="GO:0016787">
    <property type="term" value="F:hydrolase activity"/>
    <property type="evidence" value="ECO:0007669"/>
    <property type="project" value="UniProtKB-KW"/>
</dbReference>
<sequence>MAFTRADLVAAAGIDPWALEAKVAAGDPAQIDHLAAAFYRAGDRTAEAARAEQRSSTLVRHGYSSGGAALDYNATARQTRAHLTDASVALPRIARLLTTVAEDLTTARSGAAEQVRGLAGDLERVDAAWRSFQAGAGHHLPGDDQQAALAGYRNQAVDAVRARGKAVAGCIDAYEARLAHSSKVMADLGFVAPLGLREAAVPAMPPAGADPTRVAAWWKGLTPAEQQALLQHRYQQLGRLQGLPATVLNTANRHRLNDHLAELDREIAALRQSPGVVTGDPGAVNRLGALLAERGQDAGILQVANRRGAPPVFVLRYDPEAGDGQTGVAIALGDPDVANDTAVVVPGTGNNASKLSSVAGNGLSMYDHMSSSSKSVVVWLDGTEPQSIPDAASDEYADRSAPRLADDLAGLRAAHASASGTAGHTTAIGHSYGSYILGKALSGGGKVDDAVFVGSPGVGVDRAGDLHMSGDHVWSGQAGDDPIMFTPNRFTPGLSGNNPSEGDFGARHFDVSDSHGHSEYYQGHSLTNMARIADGNYAAVSTTAAPDHRGLRELPTDALDTYVFDPVETVGHTAGSLFTGHPIDAAQNLYHGVAKNLGDLGHTGEDIVVGAGHVAKSAWDWIT</sequence>
<name>A0A1M5H906_9ACTN</name>
<gene>
    <name evidence="3" type="ORF">SAMN05443575_1431</name>
</gene>